<keyword evidence="1" id="KW-0812">Transmembrane</keyword>
<dbReference type="Proteomes" id="UP001485043">
    <property type="component" value="Unassembled WGS sequence"/>
</dbReference>
<comment type="caution">
    <text evidence="2">The sequence shown here is derived from an EMBL/GenBank/DDBJ whole genome shotgun (WGS) entry which is preliminary data.</text>
</comment>
<feature type="transmembrane region" description="Helical" evidence="1">
    <location>
        <begin position="44"/>
        <end position="62"/>
    </location>
</feature>
<organism evidence="2 3">
    <name type="scientific">Apatococcus fuscideae</name>
    <dbReference type="NCBI Taxonomy" id="2026836"/>
    <lineage>
        <taxon>Eukaryota</taxon>
        <taxon>Viridiplantae</taxon>
        <taxon>Chlorophyta</taxon>
        <taxon>core chlorophytes</taxon>
        <taxon>Trebouxiophyceae</taxon>
        <taxon>Chlorellales</taxon>
        <taxon>Chlorellaceae</taxon>
        <taxon>Apatococcus</taxon>
    </lineage>
</organism>
<keyword evidence="1" id="KW-0472">Membrane</keyword>
<dbReference type="EMBL" id="JALJOV010001087">
    <property type="protein sequence ID" value="KAK9854793.1"/>
    <property type="molecule type" value="Genomic_DNA"/>
</dbReference>
<dbReference type="AlphaFoldDB" id="A0AAW1STG8"/>
<evidence type="ECO:0000313" key="2">
    <source>
        <dbReference type="EMBL" id="KAK9854793.1"/>
    </source>
</evidence>
<name>A0AAW1STG8_9CHLO</name>
<proteinExistence type="predicted"/>
<keyword evidence="3" id="KW-1185">Reference proteome</keyword>
<gene>
    <name evidence="2" type="ORF">WJX84_009497</name>
</gene>
<sequence length="143" mass="14648">MAFRSAIPLSKRLAAEQNKLCQQGTHLASRGFASEPSVTQNPNYLAYGAGGVAAVGVIYYFFTGSSKPQNKVEKAAAKTGEAFQADGAVGKQFKADGSIGSTAQAVGGPLDKHGAIGKQFNKDGAIGGAAQEAGETVEKKAKK</sequence>
<reference evidence="2 3" key="1">
    <citation type="journal article" date="2024" name="Nat. Commun.">
        <title>Phylogenomics reveals the evolutionary origins of lichenization in chlorophyte algae.</title>
        <authorList>
            <person name="Puginier C."/>
            <person name="Libourel C."/>
            <person name="Otte J."/>
            <person name="Skaloud P."/>
            <person name="Haon M."/>
            <person name="Grisel S."/>
            <person name="Petersen M."/>
            <person name="Berrin J.G."/>
            <person name="Delaux P.M."/>
            <person name="Dal Grande F."/>
            <person name="Keller J."/>
        </authorList>
    </citation>
    <scope>NUCLEOTIDE SEQUENCE [LARGE SCALE GENOMIC DNA]</scope>
    <source>
        <strain evidence="2 3">SAG 2523</strain>
    </source>
</reference>
<evidence type="ECO:0000313" key="3">
    <source>
        <dbReference type="Proteomes" id="UP001485043"/>
    </source>
</evidence>
<evidence type="ECO:0000256" key="1">
    <source>
        <dbReference type="SAM" id="Phobius"/>
    </source>
</evidence>
<protein>
    <submittedName>
        <fullName evidence="2">Uncharacterized protein</fullName>
    </submittedName>
</protein>
<keyword evidence="1" id="KW-1133">Transmembrane helix</keyword>
<accession>A0AAW1STG8</accession>